<name>A0A172JI79_BPPB1</name>
<dbReference type="InterPro" id="IPR027417">
    <property type="entry name" value="P-loop_NTPase"/>
</dbReference>
<gene>
    <name evidence="1" type="ORF">AR9_g174</name>
</gene>
<protein>
    <submittedName>
        <fullName evidence="1">AAA family ATPase</fullName>
    </submittedName>
</protein>
<dbReference type="SUPFAM" id="SSF52540">
    <property type="entry name" value="P-loop containing nucleoside triphosphate hydrolases"/>
    <property type="match status" value="1"/>
</dbReference>
<evidence type="ECO:0000313" key="2">
    <source>
        <dbReference type="Proteomes" id="UP000202618"/>
    </source>
</evidence>
<accession>A0A172JI79</accession>
<evidence type="ECO:0000313" key="1">
    <source>
        <dbReference type="EMBL" id="AMS01258.1"/>
    </source>
</evidence>
<reference evidence="1 2" key="1">
    <citation type="journal article" date="2016" name="Virology">
        <title>The genome of AR9, a giant transducing Bacillus phage encoding two multisubunit RNA polymerases.</title>
        <authorList>
            <person name="Lavysh D."/>
            <person name="Sokolova M."/>
            <person name="Minakhin L."/>
            <person name="Yakunina M."/>
            <person name="Artamonova T."/>
            <person name="Kozyavkin S."/>
            <person name="Makarova K.S."/>
            <person name="Koonin E.V."/>
            <person name="Severinov K."/>
        </authorList>
    </citation>
    <scope>NUCLEOTIDE SEQUENCE [LARGE SCALE GENOMIC DNA]</scope>
</reference>
<dbReference type="EMBL" id="KU878088">
    <property type="protein sequence ID" value="AMS01258.1"/>
    <property type="molecule type" value="Genomic_DNA"/>
</dbReference>
<organism evidence="1 2">
    <name type="scientific">Bacillus phage AR9</name>
    <dbReference type="NCBI Taxonomy" id="1815509"/>
    <lineage>
        <taxon>Viruses</taxon>
        <taxon>Duplodnaviria</taxon>
        <taxon>Heunggongvirae</taxon>
        <taxon>Uroviricota</taxon>
        <taxon>Caudoviricetes</taxon>
        <taxon>Takahashivirus</taxon>
        <taxon>Bacillus phage PBS1</taxon>
    </lineage>
</organism>
<dbReference type="Proteomes" id="UP000202618">
    <property type="component" value="Segment"/>
</dbReference>
<proteinExistence type="predicted"/>
<dbReference type="RefSeq" id="YP_009283078.1">
    <property type="nucleotide sequence ID" value="NC_031039.1"/>
</dbReference>
<sequence length="154" mass="17889">MTKIISGFPGIGKSTLYNNTDLKVLDSDSSNFSWSRPGVRNKDFPQNYIDHIKENMGKVDIILVSSHDVVREALNDNNIDYYIVYPDIKLKDEYLKRYKERGNDDKFLSFIEKNWESFINAIEDENNATLIKLHSNEYLSDIIKLFKNIEGMGL</sequence>
<dbReference type="OrthoDB" id="17742at10239"/>
<dbReference type="KEGG" id="vg:29058892"/>
<dbReference type="GeneID" id="29058892"/>